<dbReference type="OrthoDB" id="1096772at2759"/>
<protein>
    <submittedName>
        <fullName evidence="2">Uncharacterized protein</fullName>
    </submittedName>
</protein>
<feature type="region of interest" description="Disordered" evidence="1">
    <location>
        <begin position="147"/>
        <end position="166"/>
    </location>
</feature>
<comment type="caution">
    <text evidence="2">The sequence shown here is derived from an EMBL/GenBank/DDBJ whole genome shotgun (WGS) entry which is preliminary data.</text>
</comment>
<keyword evidence="3" id="KW-1185">Reference proteome</keyword>
<feature type="compositionally biased region" description="Polar residues" evidence="1">
    <location>
        <begin position="131"/>
        <end position="140"/>
    </location>
</feature>
<reference evidence="3" key="1">
    <citation type="submission" date="2016-06" db="EMBL/GenBank/DDBJ databases">
        <title>Parallel loss of symbiosis genes in relatives of nitrogen-fixing non-legume Parasponia.</title>
        <authorList>
            <person name="Van Velzen R."/>
            <person name="Holmer R."/>
            <person name="Bu F."/>
            <person name="Rutten L."/>
            <person name="Van Zeijl A."/>
            <person name="Liu W."/>
            <person name="Santuari L."/>
            <person name="Cao Q."/>
            <person name="Sharma T."/>
            <person name="Shen D."/>
            <person name="Roswanjaya Y."/>
            <person name="Wardhani T."/>
            <person name="Kalhor M.S."/>
            <person name="Jansen J."/>
            <person name="Van den Hoogen J."/>
            <person name="Gungor B."/>
            <person name="Hartog M."/>
            <person name="Hontelez J."/>
            <person name="Verver J."/>
            <person name="Yang W.-C."/>
            <person name="Schijlen E."/>
            <person name="Repin R."/>
            <person name="Schilthuizen M."/>
            <person name="Schranz E."/>
            <person name="Heidstra R."/>
            <person name="Miyata K."/>
            <person name="Fedorova E."/>
            <person name="Kohlen W."/>
            <person name="Bisseling T."/>
            <person name="Smit S."/>
            <person name="Geurts R."/>
        </authorList>
    </citation>
    <scope>NUCLEOTIDE SEQUENCE [LARGE SCALE GENOMIC DNA]</scope>
    <source>
        <strain evidence="3">cv. WU1-14</strain>
    </source>
</reference>
<evidence type="ECO:0000313" key="2">
    <source>
        <dbReference type="EMBL" id="PON59181.1"/>
    </source>
</evidence>
<feature type="region of interest" description="Disordered" evidence="1">
    <location>
        <begin position="105"/>
        <end position="140"/>
    </location>
</feature>
<dbReference type="EMBL" id="JXTB01000142">
    <property type="protein sequence ID" value="PON59181.1"/>
    <property type="molecule type" value="Genomic_DNA"/>
</dbReference>
<accession>A0A2P5CDT4</accession>
<sequence>MGDEILGHKDLFSFHNKDIVADSSLAPHVKSFADVVLNKKTIVMPLPSTSSIPQQKGAYVSVKDDELAATDKNVNTKEDVALNHDSEHISNMDKVVNTEVHAEHIEAPTAEVGISDPKGSSSFEKSKSDQNLDTSDLSPTMVFTSKDEGWQEVQSKEKKKTSQPQYLRLSRGLRKPLLNEGDFNSVMGAHETTGIIKRRSCEDFRAGVTLCNMIDLDSQSPFFTWRGSRGRRLVMSCLDRAFCSEEFL</sequence>
<dbReference type="Proteomes" id="UP000237105">
    <property type="component" value="Unassembled WGS sequence"/>
</dbReference>
<proteinExistence type="predicted"/>
<organism evidence="2 3">
    <name type="scientific">Parasponia andersonii</name>
    <name type="common">Sponia andersonii</name>
    <dbReference type="NCBI Taxonomy" id="3476"/>
    <lineage>
        <taxon>Eukaryota</taxon>
        <taxon>Viridiplantae</taxon>
        <taxon>Streptophyta</taxon>
        <taxon>Embryophyta</taxon>
        <taxon>Tracheophyta</taxon>
        <taxon>Spermatophyta</taxon>
        <taxon>Magnoliopsida</taxon>
        <taxon>eudicotyledons</taxon>
        <taxon>Gunneridae</taxon>
        <taxon>Pentapetalae</taxon>
        <taxon>rosids</taxon>
        <taxon>fabids</taxon>
        <taxon>Rosales</taxon>
        <taxon>Cannabaceae</taxon>
        <taxon>Parasponia</taxon>
    </lineage>
</organism>
<dbReference type="AlphaFoldDB" id="A0A2P5CDT4"/>
<gene>
    <name evidence="2" type="ORF">PanWU01x14_161080</name>
</gene>
<name>A0A2P5CDT4_PARAD</name>
<evidence type="ECO:0000313" key="3">
    <source>
        <dbReference type="Proteomes" id="UP000237105"/>
    </source>
</evidence>
<evidence type="ECO:0000256" key="1">
    <source>
        <dbReference type="SAM" id="MobiDB-lite"/>
    </source>
</evidence>